<feature type="binding site" evidence="8">
    <location>
        <position position="387"/>
    </location>
    <ligand>
        <name>Mg(2+)</name>
        <dbReference type="ChEBI" id="CHEBI:18420"/>
    </ligand>
</feature>
<evidence type="ECO:0000256" key="4">
    <source>
        <dbReference type="ARBA" id="ARBA00022741"/>
    </source>
</evidence>
<gene>
    <name evidence="8 10" type="primary">ackA</name>
    <name evidence="10" type="ORF">BUANCORI2928_143</name>
</gene>
<comment type="similarity">
    <text evidence="1 8 9">Belongs to the acetokinase family.</text>
</comment>
<organism evidence="10">
    <name type="scientific">Buchnera aphidicola</name>
    <name type="common">Anoecia corni</name>
    <dbReference type="NCBI Taxonomy" id="2994477"/>
    <lineage>
        <taxon>Bacteria</taxon>
        <taxon>Pseudomonadati</taxon>
        <taxon>Pseudomonadota</taxon>
        <taxon>Gammaproteobacteria</taxon>
        <taxon>Enterobacterales</taxon>
        <taxon>Erwiniaceae</taxon>
        <taxon>Buchnera</taxon>
    </lineage>
</organism>
<dbReference type="PROSITE" id="PS01076">
    <property type="entry name" value="ACETATE_KINASE_2"/>
    <property type="match status" value="1"/>
</dbReference>
<dbReference type="PANTHER" id="PTHR21060">
    <property type="entry name" value="ACETATE KINASE"/>
    <property type="match status" value="1"/>
</dbReference>
<dbReference type="EMBL" id="OZ060371">
    <property type="protein sequence ID" value="CAL4042584.1"/>
    <property type="molecule type" value="Genomic_DNA"/>
</dbReference>
<dbReference type="Gene3D" id="3.30.420.40">
    <property type="match status" value="2"/>
</dbReference>
<sequence>MKNTLILVLNCGSSSIKFSIIDINNNTKHLFGLADRLTLQNPSISWTIYENSHKCALKQYSDHKTALNFMFSEIILKHNHFSNNLKFISHRVVHGGEEKKAAVFIDDLVMQNIKNMSCFAPLHNPINLLGIQLSMKIFPSLATKNVAVFDTSFHQTIPLIAHMYAIPYYFYKKEKIKRYGAHGISHSYVYEQATIMLKKPKNTSNIITCHLGGGCSITAICQGKSIDTSMGLTPLEGLVMGTRSGDIDPAIIFYMHKNLKIKMHDIYHILTLQSGIKAINKKTSDLRYSEKNYFIDKDAKNSIDIFCYRLAKYISGYTCAIQGNLHAIVFTGGIGENSTLVRKLTISRLSIIGLFIDDDCNNNQETKKARFINKKNSIPILVIPTEEEIAIARETSKII</sequence>
<protein>
    <recommendedName>
        <fullName evidence="8">Acetate kinase</fullName>
        <ecNumber evidence="8">2.7.2.1</ecNumber>
    </recommendedName>
    <alternativeName>
        <fullName evidence="8">Acetokinase</fullName>
    </alternativeName>
</protein>
<comment type="function">
    <text evidence="8">Catalyzes the formation of acetyl phosphate from acetate and ATP. Can also catalyze the reverse reaction.</text>
</comment>
<dbReference type="InterPro" id="IPR023865">
    <property type="entry name" value="Aliphatic_acid_kinase_CS"/>
</dbReference>
<feature type="binding site" evidence="8">
    <location>
        <begin position="210"/>
        <end position="214"/>
    </location>
    <ligand>
        <name>ATP</name>
        <dbReference type="ChEBI" id="CHEBI:30616"/>
    </ligand>
</feature>
<dbReference type="InterPro" id="IPR004372">
    <property type="entry name" value="Ac/propionate_kinase"/>
</dbReference>
<comment type="subunit">
    <text evidence="8">Homodimer.</text>
</comment>
<keyword evidence="6 8" id="KW-0067">ATP-binding</keyword>
<feature type="binding site" evidence="8">
    <location>
        <position position="91"/>
    </location>
    <ligand>
        <name>substrate</name>
    </ligand>
</feature>
<dbReference type="PIRSF" id="PIRSF000722">
    <property type="entry name" value="Acetate_prop_kin"/>
    <property type="match status" value="1"/>
</dbReference>
<feature type="binding site" evidence="8">
    <location>
        <begin position="333"/>
        <end position="337"/>
    </location>
    <ligand>
        <name>ATP</name>
        <dbReference type="ChEBI" id="CHEBI:30616"/>
    </ligand>
</feature>
<proteinExistence type="inferred from homology"/>
<feature type="site" description="Transition state stabilizer" evidence="8">
    <location>
        <position position="182"/>
    </location>
</feature>
<dbReference type="GO" id="GO:0006083">
    <property type="term" value="P:acetate metabolic process"/>
    <property type="evidence" value="ECO:0007669"/>
    <property type="project" value="TreeGrafter"/>
</dbReference>
<keyword evidence="8" id="KW-0963">Cytoplasm</keyword>
<feature type="binding site" evidence="8">
    <location>
        <position position="17"/>
    </location>
    <ligand>
        <name>ATP</name>
        <dbReference type="ChEBI" id="CHEBI:30616"/>
    </ligand>
</feature>
<dbReference type="PRINTS" id="PR00471">
    <property type="entry name" value="ACETATEKNASE"/>
</dbReference>
<dbReference type="InterPro" id="IPR000890">
    <property type="entry name" value="Aliphatic_acid_kin_short-chain"/>
</dbReference>
<feature type="binding site" evidence="8">
    <location>
        <position position="10"/>
    </location>
    <ligand>
        <name>Mg(2+)</name>
        <dbReference type="ChEBI" id="CHEBI:18420"/>
    </ligand>
</feature>
<evidence type="ECO:0000256" key="3">
    <source>
        <dbReference type="ARBA" id="ARBA00022723"/>
    </source>
</evidence>
<dbReference type="HAMAP" id="MF_00020">
    <property type="entry name" value="Acetate_kinase"/>
    <property type="match status" value="1"/>
</dbReference>
<evidence type="ECO:0000256" key="5">
    <source>
        <dbReference type="ARBA" id="ARBA00022777"/>
    </source>
</evidence>
<keyword evidence="3 8" id="KW-0479">Metal-binding</keyword>
<feature type="site" description="Transition state stabilizer" evidence="8">
    <location>
        <position position="243"/>
    </location>
</feature>
<dbReference type="AlphaFoldDB" id="A0AAT9IHX3"/>
<dbReference type="SUPFAM" id="SSF53067">
    <property type="entry name" value="Actin-like ATPase domain"/>
    <property type="match status" value="2"/>
</dbReference>
<dbReference type="InterPro" id="IPR043129">
    <property type="entry name" value="ATPase_NBD"/>
</dbReference>
<evidence type="ECO:0000256" key="2">
    <source>
        <dbReference type="ARBA" id="ARBA00022679"/>
    </source>
</evidence>
<accession>A0AAT9IHX3</accession>
<evidence type="ECO:0000256" key="9">
    <source>
        <dbReference type="RuleBase" id="RU003835"/>
    </source>
</evidence>
<evidence type="ECO:0000256" key="7">
    <source>
        <dbReference type="ARBA" id="ARBA00022842"/>
    </source>
</evidence>
<comment type="pathway">
    <text evidence="8">Metabolic intermediate biosynthesis; acetyl-CoA biosynthesis; acetyl-CoA from acetate: step 1/2.</text>
</comment>
<dbReference type="GO" id="GO:0005829">
    <property type="term" value="C:cytosol"/>
    <property type="evidence" value="ECO:0007669"/>
    <property type="project" value="TreeGrafter"/>
</dbReference>
<comment type="cofactor">
    <cofactor evidence="8">
        <name>Mg(2+)</name>
        <dbReference type="ChEBI" id="CHEBI:18420"/>
    </cofactor>
    <cofactor evidence="8">
        <name>Mn(2+)</name>
        <dbReference type="ChEBI" id="CHEBI:29035"/>
    </cofactor>
    <text evidence="8">Mg(2+). Can also accept Mn(2+).</text>
</comment>
<dbReference type="EC" id="2.7.2.1" evidence="8"/>
<evidence type="ECO:0000256" key="8">
    <source>
        <dbReference type="HAMAP-Rule" id="MF_00020"/>
    </source>
</evidence>
<dbReference type="Pfam" id="PF00871">
    <property type="entry name" value="Acetate_kinase"/>
    <property type="match status" value="1"/>
</dbReference>
<keyword evidence="5 8" id="KW-0418">Kinase</keyword>
<dbReference type="RefSeq" id="WP_367681116.1">
    <property type="nucleotide sequence ID" value="NZ_OZ060371.1"/>
</dbReference>
<dbReference type="GO" id="GO:0006085">
    <property type="term" value="P:acetyl-CoA biosynthetic process"/>
    <property type="evidence" value="ECO:0007669"/>
    <property type="project" value="UniProtKB-UniRule"/>
</dbReference>
<dbReference type="NCBIfam" id="TIGR00016">
    <property type="entry name" value="ackA"/>
    <property type="match status" value="1"/>
</dbReference>
<feature type="active site" description="Proton donor/acceptor" evidence="8">
    <location>
        <position position="150"/>
    </location>
</feature>
<evidence type="ECO:0000313" key="10">
    <source>
        <dbReference type="EMBL" id="CAL4042584.1"/>
    </source>
</evidence>
<name>A0AAT9IHX3_9GAMM</name>
<dbReference type="PANTHER" id="PTHR21060:SF17">
    <property type="entry name" value="PROPIONATE KINASE"/>
    <property type="match status" value="1"/>
</dbReference>
<comment type="catalytic activity">
    <reaction evidence="8">
        <text>acetate + ATP = acetyl phosphate + ADP</text>
        <dbReference type="Rhea" id="RHEA:11352"/>
        <dbReference type="ChEBI" id="CHEBI:22191"/>
        <dbReference type="ChEBI" id="CHEBI:30089"/>
        <dbReference type="ChEBI" id="CHEBI:30616"/>
        <dbReference type="ChEBI" id="CHEBI:456216"/>
        <dbReference type="EC" id="2.7.2.1"/>
    </reaction>
</comment>
<keyword evidence="4 8" id="KW-0547">Nucleotide-binding</keyword>
<dbReference type="GO" id="GO:0005524">
    <property type="term" value="F:ATP binding"/>
    <property type="evidence" value="ECO:0007669"/>
    <property type="project" value="UniProtKB-KW"/>
</dbReference>
<dbReference type="PROSITE" id="PS01075">
    <property type="entry name" value="ACETATE_KINASE_1"/>
    <property type="match status" value="1"/>
</dbReference>
<keyword evidence="2 8" id="KW-0808">Transferase</keyword>
<feature type="binding site" evidence="8">
    <location>
        <begin position="285"/>
        <end position="287"/>
    </location>
    <ligand>
        <name>ATP</name>
        <dbReference type="ChEBI" id="CHEBI:30616"/>
    </ligand>
</feature>
<reference evidence="10" key="1">
    <citation type="submission" date="2024-06" db="EMBL/GenBank/DDBJ databases">
        <authorList>
            <person name="Manzano-Marin A."/>
            <person name="Manzano-Marin A."/>
            <person name="Alejandro Manzano Marin A."/>
        </authorList>
    </citation>
    <scope>NUCLEOTIDE SEQUENCE</scope>
    <source>
        <strain evidence="10">Ancorni-2928</strain>
    </source>
</reference>
<comment type="subcellular location">
    <subcellularLocation>
        <location evidence="8">Cytoplasm</location>
    </subcellularLocation>
</comment>
<dbReference type="GO" id="GO:0008776">
    <property type="term" value="F:acetate kinase activity"/>
    <property type="evidence" value="ECO:0007669"/>
    <property type="project" value="UniProtKB-UniRule"/>
</dbReference>
<keyword evidence="7 8" id="KW-0460">Magnesium</keyword>
<evidence type="ECO:0000256" key="6">
    <source>
        <dbReference type="ARBA" id="ARBA00022840"/>
    </source>
</evidence>
<evidence type="ECO:0000256" key="1">
    <source>
        <dbReference type="ARBA" id="ARBA00008748"/>
    </source>
</evidence>
<dbReference type="GO" id="GO:0000287">
    <property type="term" value="F:magnesium ion binding"/>
    <property type="evidence" value="ECO:0007669"/>
    <property type="project" value="UniProtKB-UniRule"/>
</dbReference>